<reference evidence="3 4" key="1">
    <citation type="journal article" date="2023" name="Arcadia Sci">
        <title>De novo assembly of a long-read Amblyomma americanum tick genome.</title>
        <authorList>
            <person name="Chou S."/>
            <person name="Poskanzer K.E."/>
            <person name="Rollins M."/>
            <person name="Thuy-Boun P.S."/>
        </authorList>
    </citation>
    <scope>NUCLEOTIDE SEQUENCE [LARGE SCALE GENOMIC DNA]</scope>
    <source>
        <strain evidence="3">F_SG_1</strain>
        <tissue evidence="3">Salivary glands</tissue>
    </source>
</reference>
<dbReference type="AlphaFoldDB" id="A0AAQ4FM30"/>
<gene>
    <name evidence="3" type="ORF">V5799_022595</name>
</gene>
<organism evidence="3 4">
    <name type="scientific">Amblyomma americanum</name>
    <name type="common">Lone star tick</name>
    <dbReference type="NCBI Taxonomy" id="6943"/>
    <lineage>
        <taxon>Eukaryota</taxon>
        <taxon>Metazoa</taxon>
        <taxon>Ecdysozoa</taxon>
        <taxon>Arthropoda</taxon>
        <taxon>Chelicerata</taxon>
        <taxon>Arachnida</taxon>
        <taxon>Acari</taxon>
        <taxon>Parasitiformes</taxon>
        <taxon>Ixodida</taxon>
        <taxon>Ixodoidea</taxon>
        <taxon>Ixodidae</taxon>
        <taxon>Amblyomminae</taxon>
        <taxon>Amblyomma</taxon>
    </lineage>
</organism>
<dbReference type="SMART" id="SM00355">
    <property type="entry name" value="ZnF_C2H2"/>
    <property type="match status" value="3"/>
</dbReference>
<accession>A0AAQ4FM30</accession>
<feature type="region of interest" description="Disordered" evidence="1">
    <location>
        <begin position="71"/>
        <end position="92"/>
    </location>
</feature>
<evidence type="ECO:0000259" key="2">
    <source>
        <dbReference type="PROSITE" id="PS00028"/>
    </source>
</evidence>
<dbReference type="Proteomes" id="UP001321473">
    <property type="component" value="Unassembled WGS sequence"/>
</dbReference>
<dbReference type="Gene3D" id="3.30.160.60">
    <property type="entry name" value="Classic Zinc Finger"/>
    <property type="match status" value="1"/>
</dbReference>
<dbReference type="EMBL" id="JARKHS020001629">
    <property type="protein sequence ID" value="KAK8787628.1"/>
    <property type="molecule type" value="Genomic_DNA"/>
</dbReference>
<evidence type="ECO:0000256" key="1">
    <source>
        <dbReference type="SAM" id="MobiDB-lite"/>
    </source>
</evidence>
<feature type="non-terminal residue" evidence="3">
    <location>
        <position position="167"/>
    </location>
</feature>
<dbReference type="InterPro" id="IPR013087">
    <property type="entry name" value="Znf_C2H2_type"/>
</dbReference>
<feature type="compositionally biased region" description="Polar residues" evidence="1">
    <location>
        <begin position="83"/>
        <end position="92"/>
    </location>
</feature>
<dbReference type="PROSITE" id="PS00028">
    <property type="entry name" value="ZINC_FINGER_C2H2_1"/>
    <property type="match status" value="1"/>
</dbReference>
<keyword evidence="4" id="KW-1185">Reference proteome</keyword>
<name>A0AAQ4FM30_AMBAM</name>
<proteinExistence type="predicted"/>
<protein>
    <recommendedName>
        <fullName evidence="2">C2H2-type domain-containing protein</fullName>
    </recommendedName>
</protein>
<comment type="caution">
    <text evidence="3">The sequence shown here is derived from an EMBL/GenBank/DDBJ whole genome shotgun (WGS) entry which is preliminary data.</text>
</comment>
<sequence>MDVFICGVCHMGFHDIGKFVEHKNSLGSVSCGHCTAIFHTQDELAQHALQEHPTETQGLAPKEEDMLLEQSVEVDPSSEEGDNNITAANDSATPADSQTIVVTEGFSFEATENSVVSDIFACSLCQCFALSEEEMVNHVNECHQCNVSKDSEEAPSSYYRLQQLAPT</sequence>
<evidence type="ECO:0000313" key="4">
    <source>
        <dbReference type="Proteomes" id="UP001321473"/>
    </source>
</evidence>
<evidence type="ECO:0000313" key="3">
    <source>
        <dbReference type="EMBL" id="KAK8787628.1"/>
    </source>
</evidence>
<feature type="domain" description="C2H2-type" evidence="2">
    <location>
        <begin position="31"/>
        <end position="52"/>
    </location>
</feature>